<protein>
    <submittedName>
        <fullName evidence="1">Uncharacterized protein</fullName>
    </submittedName>
</protein>
<proteinExistence type="predicted"/>
<name>Q8TFZ7_ASPFM</name>
<dbReference type="AlphaFoldDB" id="Q8TFZ7"/>
<dbReference type="EMBL" id="BX649606">
    <property type="protein sequence ID" value="CAD29598.1"/>
    <property type="molecule type" value="Genomic_DNA"/>
</dbReference>
<sequence length="253" mass="28377">MKGLLEGANDAQSLSYTEPARFPEENLSTFVHTILITTITSGEQHPNESCAIHHWDHPITALRRSVVIPTGLSIESLSYIEGFRELGRFKQPQSRVSPQETHDYLSLLIRETPVALCPTGDDAESHQVAILRLVRRLEERTKKSTIQPEDTRDVPLDTDREVLLCCARVIGSTADTLFADEDSVWRWEKPTSVYHTPWRKGWAGTIEDAVEGAAWAAGRNCLLRVEGVDRRQKNSMFREDGTSVVIPPKSFGA</sequence>
<accession>Q8TFZ7</accession>
<evidence type="ECO:0000313" key="1">
    <source>
        <dbReference type="EMBL" id="CAD29598.1"/>
    </source>
</evidence>
<gene>
    <name evidence="1" type="ORF">AfA35g10.05C</name>
</gene>
<organism evidence="1">
    <name type="scientific">Aspergillus fumigatus</name>
    <name type="common">Neosartorya fumigata</name>
    <dbReference type="NCBI Taxonomy" id="746128"/>
    <lineage>
        <taxon>Eukaryota</taxon>
        <taxon>Fungi</taxon>
        <taxon>Dikarya</taxon>
        <taxon>Ascomycota</taxon>
        <taxon>Pezizomycotina</taxon>
        <taxon>Eurotiomycetes</taxon>
        <taxon>Eurotiomycetidae</taxon>
        <taxon>Eurotiales</taxon>
        <taxon>Aspergillaceae</taxon>
        <taxon>Aspergillus</taxon>
        <taxon>Aspergillus subgen. Fumigati</taxon>
    </lineage>
</organism>
<reference evidence="1" key="1">
    <citation type="journal article" date="2004" name="Fungal Genet. Biol.">
        <title>Insight into the genome of Aspergillus fumigatus: analysis of a 922 kb region encompassing the nitrate assimilation gene cluster.</title>
        <authorList>
            <person name="Pain A."/>
            <person name="Woodward J."/>
            <person name="Quail M.A."/>
            <person name="Anderson M.J."/>
            <person name="Clark R."/>
            <person name="Collins M."/>
            <person name="Fosker N."/>
            <person name="Fraser A."/>
            <person name="Harris D."/>
            <person name="Larke N."/>
            <person name="Murphy L."/>
            <person name="Humphray S."/>
            <person name="O'Neil S."/>
            <person name="Pertea M."/>
            <person name="Price C."/>
            <person name="Rabbinowitsch E."/>
            <person name="Rajandream M-A."/>
            <person name="Salzberg S."/>
            <person name="Saunders D."/>
            <person name="Seegar K."/>
            <person name="Sharp S."/>
            <person name="Warren T."/>
            <person name="Denning D.W."/>
            <person name="Barrell B."/>
            <person name="Hall N."/>
        </authorList>
    </citation>
    <scope>NUCLEOTIDE SEQUENCE</scope>
</reference>